<evidence type="ECO:0000256" key="2">
    <source>
        <dbReference type="ARBA" id="ARBA00023235"/>
    </source>
</evidence>
<accession>A0A0W0VAZ9</accession>
<dbReference type="EMBL" id="LNYJ01000011">
    <property type="protein sequence ID" value="KTD17290.1"/>
    <property type="molecule type" value="Genomic_DNA"/>
</dbReference>
<reference evidence="3 4" key="1">
    <citation type="submission" date="2015-11" db="EMBL/GenBank/DDBJ databases">
        <title>Genomic analysis of 38 Legionella species identifies large and diverse effector repertoires.</title>
        <authorList>
            <person name="Burstein D."/>
            <person name="Amaro F."/>
            <person name="Zusman T."/>
            <person name="Lifshitz Z."/>
            <person name="Cohen O."/>
            <person name="Gilbert J.A."/>
            <person name="Pupko T."/>
            <person name="Shuman H.A."/>
            <person name="Segal G."/>
        </authorList>
    </citation>
    <scope>NUCLEOTIDE SEQUENCE [LARGE SCALE GENOMIC DNA]</scope>
    <source>
        <strain evidence="3 4">BL-540</strain>
    </source>
</reference>
<dbReference type="PANTHER" id="PTHR48100:SF1">
    <property type="entry name" value="HISTIDINE PHOSPHATASE FAMILY PROTEIN-RELATED"/>
    <property type="match status" value="1"/>
</dbReference>
<sequence>MSKLNLWLIRHGETEVNTGIWSTKPAESCLTPLGKKQARYIATKIMQQPDLLIVSPLQRAKQTAQYLLKRWPNTELNIWPIYEHIYLSPVRLSYLDPLSRRKEIELYWSRLDPNYCDGKDAESFASFLKRVANFHHQIRKLQGFIVVIGHGQFLKAYQLALTQGFHPNAEWMQLFRQQETSNPIKNGEIIELIFE</sequence>
<keyword evidence="1" id="KW-0324">Glycolysis</keyword>
<dbReference type="PROSITE" id="PS00175">
    <property type="entry name" value="PG_MUTASE"/>
    <property type="match status" value="1"/>
</dbReference>
<evidence type="ECO:0000313" key="3">
    <source>
        <dbReference type="EMBL" id="KTD17290.1"/>
    </source>
</evidence>
<dbReference type="InterPro" id="IPR001345">
    <property type="entry name" value="PG/BPGM_mutase_AS"/>
</dbReference>
<evidence type="ECO:0000313" key="4">
    <source>
        <dbReference type="Proteomes" id="UP000055035"/>
    </source>
</evidence>
<dbReference type="Proteomes" id="UP000055035">
    <property type="component" value="Unassembled WGS sequence"/>
</dbReference>
<dbReference type="SMART" id="SM00855">
    <property type="entry name" value="PGAM"/>
    <property type="match status" value="1"/>
</dbReference>
<dbReference type="Pfam" id="PF00300">
    <property type="entry name" value="His_Phos_1"/>
    <property type="match status" value="1"/>
</dbReference>
<dbReference type="CDD" id="cd07067">
    <property type="entry name" value="HP_PGM_like"/>
    <property type="match status" value="1"/>
</dbReference>
<dbReference type="InterPro" id="IPR050275">
    <property type="entry name" value="PGM_Phosphatase"/>
</dbReference>
<organism evidence="3 4">
    <name type="scientific">Legionella jordanis</name>
    <dbReference type="NCBI Taxonomy" id="456"/>
    <lineage>
        <taxon>Bacteria</taxon>
        <taxon>Pseudomonadati</taxon>
        <taxon>Pseudomonadota</taxon>
        <taxon>Gammaproteobacteria</taxon>
        <taxon>Legionellales</taxon>
        <taxon>Legionellaceae</taxon>
        <taxon>Legionella</taxon>
    </lineage>
</organism>
<dbReference type="PATRIC" id="fig|456.5.peg.1704"/>
<gene>
    <name evidence="3" type="primary">cobC</name>
    <name evidence="3" type="ORF">Ljor_1596</name>
</gene>
<keyword evidence="2" id="KW-0413">Isomerase</keyword>
<dbReference type="GO" id="GO:0043755">
    <property type="term" value="F:alpha-ribazole phosphatase activity"/>
    <property type="evidence" value="ECO:0007669"/>
    <property type="project" value="UniProtKB-EC"/>
</dbReference>
<dbReference type="AlphaFoldDB" id="A0A0W0VAZ9"/>
<evidence type="ECO:0000256" key="1">
    <source>
        <dbReference type="ARBA" id="ARBA00023152"/>
    </source>
</evidence>
<name>A0A0W0VAZ9_9GAMM</name>
<dbReference type="STRING" id="456.Ljor_1596"/>
<dbReference type="PANTHER" id="PTHR48100">
    <property type="entry name" value="BROAD-SPECIFICITY PHOSPHATASE YOR283W-RELATED"/>
    <property type="match status" value="1"/>
</dbReference>
<keyword evidence="4" id="KW-1185">Reference proteome</keyword>
<keyword evidence="3" id="KW-0378">Hydrolase</keyword>
<dbReference type="EC" id="3.1.3.73" evidence="3"/>
<proteinExistence type="predicted"/>
<dbReference type="OrthoDB" id="9082843at2"/>
<dbReference type="InterPro" id="IPR029033">
    <property type="entry name" value="His_PPase_superfam"/>
</dbReference>
<dbReference type="SUPFAM" id="SSF53254">
    <property type="entry name" value="Phosphoglycerate mutase-like"/>
    <property type="match status" value="1"/>
</dbReference>
<dbReference type="RefSeq" id="WP_058471059.1">
    <property type="nucleotide sequence ID" value="NZ_CAAAIC010000003.1"/>
</dbReference>
<protein>
    <submittedName>
        <fullName evidence="3">Alpha-ribazole phosphatase</fullName>
        <ecNumber evidence="3">3.1.3.73</ecNumber>
    </submittedName>
</protein>
<dbReference type="InterPro" id="IPR013078">
    <property type="entry name" value="His_Pase_superF_clade-1"/>
</dbReference>
<dbReference type="GO" id="GO:0005737">
    <property type="term" value="C:cytoplasm"/>
    <property type="evidence" value="ECO:0007669"/>
    <property type="project" value="TreeGrafter"/>
</dbReference>
<dbReference type="Gene3D" id="3.40.50.1240">
    <property type="entry name" value="Phosphoglycerate mutase-like"/>
    <property type="match status" value="1"/>
</dbReference>
<comment type="caution">
    <text evidence="3">The sequence shown here is derived from an EMBL/GenBank/DDBJ whole genome shotgun (WGS) entry which is preliminary data.</text>
</comment>